<sequence>MPHLLMRLIANRTDLEHIAAHIRGLHGVQNIAQADDLVPQMGRQSPATVARPADAHPTLHSLDIQLDDDNALHAVRRAAQAACAQRGIEPEFIEDD</sequence>
<proteinExistence type="predicted"/>
<dbReference type="EMBL" id="JACZZA010000010">
    <property type="protein sequence ID" value="MBE1161830.1"/>
    <property type="molecule type" value="Genomic_DNA"/>
</dbReference>
<evidence type="ECO:0000313" key="2">
    <source>
        <dbReference type="Proteomes" id="UP000651010"/>
    </source>
</evidence>
<organism evidence="1 2">
    <name type="scientific">Dyella acidiphila</name>
    <dbReference type="NCBI Taxonomy" id="2775866"/>
    <lineage>
        <taxon>Bacteria</taxon>
        <taxon>Pseudomonadati</taxon>
        <taxon>Pseudomonadota</taxon>
        <taxon>Gammaproteobacteria</taxon>
        <taxon>Lysobacterales</taxon>
        <taxon>Rhodanobacteraceae</taxon>
        <taxon>Dyella</taxon>
    </lineage>
</organism>
<reference evidence="1 2" key="1">
    <citation type="submission" date="2020-09" db="EMBL/GenBank/DDBJ databases">
        <title>Dyella sp. 7MK23 isolated from forest soil.</title>
        <authorList>
            <person name="Fu J."/>
        </authorList>
    </citation>
    <scope>NUCLEOTIDE SEQUENCE [LARGE SCALE GENOMIC DNA]</scope>
    <source>
        <strain evidence="1 2">7MK23</strain>
    </source>
</reference>
<name>A0ABR9GCR1_9GAMM</name>
<comment type="caution">
    <text evidence="1">The sequence shown here is derived from an EMBL/GenBank/DDBJ whole genome shotgun (WGS) entry which is preliminary data.</text>
</comment>
<keyword evidence="2" id="KW-1185">Reference proteome</keyword>
<protein>
    <submittedName>
        <fullName evidence="1">Uncharacterized protein</fullName>
    </submittedName>
</protein>
<accession>A0ABR9GCR1</accession>
<dbReference type="RefSeq" id="WP_192556674.1">
    <property type="nucleotide sequence ID" value="NZ_JACZZA010000010.1"/>
</dbReference>
<gene>
    <name evidence="1" type="ORF">IGX34_15715</name>
</gene>
<dbReference type="Proteomes" id="UP000651010">
    <property type="component" value="Unassembled WGS sequence"/>
</dbReference>
<evidence type="ECO:0000313" key="1">
    <source>
        <dbReference type="EMBL" id="MBE1161830.1"/>
    </source>
</evidence>